<organism evidence="3 4">
    <name type="scientific">Flavimaribacter sediminis</name>
    <dbReference type="NCBI Taxonomy" id="2865987"/>
    <lineage>
        <taxon>Bacteria</taxon>
        <taxon>Pseudomonadati</taxon>
        <taxon>Pseudomonadota</taxon>
        <taxon>Alphaproteobacteria</taxon>
        <taxon>Hyphomicrobiales</taxon>
        <taxon>Rhizobiaceae</taxon>
        <taxon>Flavimaribacter</taxon>
    </lineage>
</organism>
<dbReference type="GO" id="GO:0005886">
    <property type="term" value="C:plasma membrane"/>
    <property type="evidence" value="ECO:0007669"/>
    <property type="project" value="TreeGrafter"/>
</dbReference>
<keyword evidence="1" id="KW-0812">Transmembrane</keyword>
<dbReference type="AlphaFoldDB" id="A0AAE2ZND3"/>
<dbReference type="Proteomes" id="UP001196509">
    <property type="component" value="Unassembled WGS sequence"/>
</dbReference>
<reference evidence="3" key="1">
    <citation type="submission" date="2021-08" db="EMBL/GenBank/DDBJ databases">
        <title>Hoeflea bacterium WL0058 sp. nov., isolated from the sediment.</title>
        <authorList>
            <person name="Wang L."/>
            <person name="Zhang D."/>
        </authorList>
    </citation>
    <scope>NUCLEOTIDE SEQUENCE</scope>
    <source>
        <strain evidence="3">WL0058</strain>
    </source>
</reference>
<protein>
    <submittedName>
        <fullName evidence="3">AsmA family protein</fullName>
    </submittedName>
</protein>
<keyword evidence="1" id="KW-0472">Membrane</keyword>
<dbReference type="PANTHER" id="PTHR30441">
    <property type="entry name" value="DUF748 DOMAIN-CONTAINING PROTEIN"/>
    <property type="match status" value="1"/>
</dbReference>
<dbReference type="InterPro" id="IPR052894">
    <property type="entry name" value="AsmA-related"/>
</dbReference>
<evidence type="ECO:0000313" key="4">
    <source>
        <dbReference type="Proteomes" id="UP001196509"/>
    </source>
</evidence>
<keyword evidence="4" id="KW-1185">Reference proteome</keyword>
<dbReference type="PANTHER" id="PTHR30441:SF4">
    <property type="entry name" value="PROTEIN ASMA"/>
    <property type="match status" value="1"/>
</dbReference>
<dbReference type="InterPro" id="IPR007844">
    <property type="entry name" value="AsmA"/>
</dbReference>
<accession>A0AAE2ZND3</accession>
<evidence type="ECO:0000256" key="1">
    <source>
        <dbReference type="SAM" id="Phobius"/>
    </source>
</evidence>
<name>A0AAE2ZND3_9HYPH</name>
<feature type="domain" description="AsmA" evidence="2">
    <location>
        <begin position="383"/>
        <end position="557"/>
    </location>
</feature>
<dbReference type="RefSeq" id="WP_220228171.1">
    <property type="nucleotide sequence ID" value="NZ_JAICBX010000002.1"/>
</dbReference>
<sequence length="628" mass="67059">MEDLVELEETGSRRTGWIRWIVAAIIIAVILAIVSGIALPYAISTDLVKDRLEREISEWTGHQVELIDRPEIGFWPVPHIDLNRVSITSQLTNDAEPILYADEIKADFSILSALTGDPSFSNFIMVRPVMRVERLPDGRTPWYSSTGRIAEAVAATIAKSEAAAGDVDAKSMPVPDYRLGDVTIQDGTLSWTNSPAGVEEKVTAINGTISWPRLNSQLRGSVKGIIRGEAIALTVVSDKPLALLSRQTAPIDLQMVSTPLSFSFDGTANLSDKPFFGGKLNMQSTSMRLLLEWAGTKIKPGEALGAVSLDAEVQIQRGRSILDKLILELEGNRGIGVLDIEYSDEQKPGVSGTLAFSTLDIMSFLRAFTPLPQSGDDISSTIDTSFLHQLSLDLRLSAQSATLGPLNLANVAAAGRIADGRATFDVGDATAYGGRLLGRIMLAEKGIEGGGGIKFSGRDINLEQALNALNYGGPILQGQASFDINLASRYPAWATAATDLDGKFKLSIANGAIPAFNLEEFKKRATSEQFFDISTVADGSLAFQTAEIDVDLSNGQALVKSGQIVSANATIELTGVIPYARGGLALVGTLTEGPPASENAEAGDPPAETRFFVGGSWPRPVISPIFMP</sequence>
<evidence type="ECO:0000313" key="3">
    <source>
        <dbReference type="EMBL" id="MBW8637468.1"/>
    </source>
</evidence>
<dbReference type="GO" id="GO:0090313">
    <property type="term" value="P:regulation of protein targeting to membrane"/>
    <property type="evidence" value="ECO:0007669"/>
    <property type="project" value="TreeGrafter"/>
</dbReference>
<dbReference type="Pfam" id="PF05170">
    <property type="entry name" value="AsmA"/>
    <property type="match status" value="1"/>
</dbReference>
<dbReference type="EMBL" id="JAICBX010000002">
    <property type="protein sequence ID" value="MBW8637468.1"/>
    <property type="molecule type" value="Genomic_DNA"/>
</dbReference>
<evidence type="ECO:0000259" key="2">
    <source>
        <dbReference type="Pfam" id="PF05170"/>
    </source>
</evidence>
<feature type="transmembrane region" description="Helical" evidence="1">
    <location>
        <begin position="20"/>
        <end position="43"/>
    </location>
</feature>
<comment type="caution">
    <text evidence="3">The sequence shown here is derived from an EMBL/GenBank/DDBJ whole genome shotgun (WGS) entry which is preliminary data.</text>
</comment>
<proteinExistence type="predicted"/>
<gene>
    <name evidence="3" type="ORF">K1W69_09735</name>
</gene>
<keyword evidence="1" id="KW-1133">Transmembrane helix</keyword>